<protein>
    <submittedName>
        <fullName evidence="2">Uncharacterized protein</fullName>
    </submittedName>
</protein>
<dbReference type="EnsemblMetazoa" id="PPA29909.1">
    <property type="protein sequence ID" value="PPA29909.1"/>
    <property type="gene ID" value="WBGene00202777"/>
</dbReference>
<dbReference type="Proteomes" id="UP000005239">
    <property type="component" value="Unassembled WGS sequence"/>
</dbReference>
<sequence>MEELVWSEFSSVAPDDDELLSPSKNSPLVDRPMEKRRSKERETGLRGGKGYGEVEKRRELQTEVARRRRREAKCNGEDTERAIRVMRLENCEEERGKVMKRRRTEE</sequence>
<dbReference type="AlphaFoldDB" id="A0A2A6D0Z6"/>
<feature type="region of interest" description="Disordered" evidence="1">
    <location>
        <begin position="1"/>
        <end position="57"/>
    </location>
</feature>
<evidence type="ECO:0000313" key="3">
    <source>
        <dbReference type="Proteomes" id="UP000005239"/>
    </source>
</evidence>
<name>A0A2A6D0Z6_PRIPA</name>
<keyword evidence="3" id="KW-1185">Reference proteome</keyword>
<feature type="compositionally biased region" description="Basic and acidic residues" evidence="1">
    <location>
        <begin position="31"/>
        <end position="44"/>
    </location>
</feature>
<evidence type="ECO:0000313" key="2">
    <source>
        <dbReference type="EnsemblMetazoa" id="PPA29909.1"/>
    </source>
</evidence>
<accession>A0A8R1YNF8</accession>
<reference evidence="3" key="1">
    <citation type="journal article" date="2008" name="Nat. Genet.">
        <title>The Pristionchus pacificus genome provides a unique perspective on nematode lifestyle and parasitism.</title>
        <authorList>
            <person name="Dieterich C."/>
            <person name="Clifton S.W."/>
            <person name="Schuster L.N."/>
            <person name="Chinwalla A."/>
            <person name="Delehaunty K."/>
            <person name="Dinkelacker I."/>
            <person name="Fulton L."/>
            <person name="Fulton R."/>
            <person name="Godfrey J."/>
            <person name="Minx P."/>
            <person name="Mitreva M."/>
            <person name="Roeseler W."/>
            <person name="Tian H."/>
            <person name="Witte H."/>
            <person name="Yang S.P."/>
            <person name="Wilson R.K."/>
            <person name="Sommer R.J."/>
        </authorList>
    </citation>
    <scope>NUCLEOTIDE SEQUENCE [LARGE SCALE GENOMIC DNA]</scope>
    <source>
        <strain evidence="3">PS312</strain>
    </source>
</reference>
<reference evidence="2" key="2">
    <citation type="submission" date="2022-06" db="UniProtKB">
        <authorList>
            <consortium name="EnsemblMetazoa"/>
        </authorList>
    </citation>
    <scope>IDENTIFICATION</scope>
    <source>
        <strain evidence="2">PS312</strain>
    </source>
</reference>
<evidence type="ECO:0000256" key="1">
    <source>
        <dbReference type="SAM" id="MobiDB-lite"/>
    </source>
</evidence>
<accession>A0A2A6D0Z6</accession>
<organism evidence="2 3">
    <name type="scientific">Pristionchus pacificus</name>
    <name type="common">Parasitic nematode worm</name>
    <dbReference type="NCBI Taxonomy" id="54126"/>
    <lineage>
        <taxon>Eukaryota</taxon>
        <taxon>Metazoa</taxon>
        <taxon>Ecdysozoa</taxon>
        <taxon>Nematoda</taxon>
        <taxon>Chromadorea</taxon>
        <taxon>Rhabditida</taxon>
        <taxon>Rhabditina</taxon>
        <taxon>Diplogasteromorpha</taxon>
        <taxon>Diplogasteroidea</taxon>
        <taxon>Neodiplogasteridae</taxon>
        <taxon>Pristionchus</taxon>
    </lineage>
</organism>
<proteinExistence type="predicted"/>
<gene>
    <name evidence="2" type="primary">WBGene00202777</name>
</gene>